<dbReference type="Gene3D" id="1.10.860.10">
    <property type="entry name" value="DNAb Helicase, Chain A"/>
    <property type="match status" value="1"/>
</dbReference>
<evidence type="ECO:0000256" key="11">
    <source>
        <dbReference type="ARBA" id="ARBA00023163"/>
    </source>
</evidence>
<dbReference type="PROSITE" id="PS50880">
    <property type="entry name" value="TOPRIM"/>
    <property type="match status" value="1"/>
</dbReference>
<organism evidence="17 18">
    <name type="scientific">Natronincola peptidivorans</name>
    <dbReference type="NCBI Taxonomy" id="426128"/>
    <lineage>
        <taxon>Bacteria</taxon>
        <taxon>Bacillati</taxon>
        <taxon>Bacillota</taxon>
        <taxon>Clostridia</taxon>
        <taxon>Peptostreptococcales</taxon>
        <taxon>Natronincolaceae</taxon>
        <taxon>Natronincola</taxon>
    </lineage>
</organism>
<dbReference type="GO" id="GO:0005737">
    <property type="term" value="C:cytoplasm"/>
    <property type="evidence" value="ECO:0007669"/>
    <property type="project" value="TreeGrafter"/>
</dbReference>
<dbReference type="OrthoDB" id="9803773at2"/>
<dbReference type="Pfam" id="PF08275">
    <property type="entry name" value="DNAG_N"/>
    <property type="match status" value="1"/>
</dbReference>
<comment type="cofactor">
    <cofactor evidence="12 13 14">
        <name>Zn(2+)</name>
        <dbReference type="ChEBI" id="CHEBI:29105"/>
    </cofactor>
    <text evidence="12 13 14">Binds 1 zinc ion per monomer.</text>
</comment>
<dbReference type="FunFam" id="3.40.1360.10:FF:000002">
    <property type="entry name" value="DNA primase"/>
    <property type="match status" value="1"/>
</dbReference>
<keyword evidence="8 12" id="KW-0862">Zinc</keyword>
<evidence type="ECO:0000256" key="7">
    <source>
        <dbReference type="ARBA" id="ARBA00022771"/>
    </source>
</evidence>
<keyword evidence="1 12" id="KW-0240">DNA-directed RNA polymerase</keyword>
<dbReference type="GO" id="GO:0005524">
    <property type="term" value="F:ATP binding"/>
    <property type="evidence" value="ECO:0007669"/>
    <property type="project" value="InterPro"/>
</dbReference>
<dbReference type="GO" id="GO:0006269">
    <property type="term" value="P:DNA replication, synthesis of primer"/>
    <property type="evidence" value="ECO:0007669"/>
    <property type="project" value="UniProtKB-UniRule"/>
</dbReference>
<evidence type="ECO:0000256" key="5">
    <source>
        <dbReference type="ARBA" id="ARBA00022705"/>
    </source>
</evidence>
<evidence type="ECO:0000256" key="13">
    <source>
        <dbReference type="PIRNR" id="PIRNR002811"/>
    </source>
</evidence>
<dbReference type="SMART" id="SM00400">
    <property type="entry name" value="ZnF_CHCC"/>
    <property type="match status" value="1"/>
</dbReference>
<evidence type="ECO:0000256" key="10">
    <source>
        <dbReference type="ARBA" id="ARBA00023125"/>
    </source>
</evidence>
<dbReference type="Gene3D" id="3.90.580.10">
    <property type="entry name" value="Zinc finger, CHC2-type domain"/>
    <property type="match status" value="1"/>
</dbReference>
<keyword evidence="11 12" id="KW-0804">Transcription</keyword>
<dbReference type="PANTHER" id="PTHR30313">
    <property type="entry name" value="DNA PRIMASE"/>
    <property type="match status" value="1"/>
</dbReference>
<feature type="zinc finger region" description="CHC2-type" evidence="12 14">
    <location>
        <begin position="40"/>
        <end position="64"/>
    </location>
</feature>
<name>A0A1H9Y4F8_9FIRM</name>
<keyword evidence="18" id="KW-1185">Reference proteome</keyword>
<feature type="domain" description="Toprim" evidence="16">
    <location>
        <begin position="258"/>
        <end position="339"/>
    </location>
</feature>
<protein>
    <recommendedName>
        <fullName evidence="12 13">DNA primase</fullName>
        <ecNumber evidence="12">2.7.7.101</ecNumber>
    </recommendedName>
</protein>
<keyword evidence="2 12" id="KW-0639">Primosome</keyword>
<dbReference type="FunFam" id="3.90.580.10:FF:000001">
    <property type="entry name" value="DNA primase"/>
    <property type="match status" value="1"/>
</dbReference>
<dbReference type="FunFam" id="3.90.980.10:FF:000001">
    <property type="entry name" value="DNA primase"/>
    <property type="match status" value="1"/>
</dbReference>
<evidence type="ECO:0000256" key="2">
    <source>
        <dbReference type="ARBA" id="ARBA00022515"/>
    </source>
</evidence>
<keyword evidence="5 12" id="KW-0235">DNA replication</keyword>
<dbReference type="InterPro" id="IPR036185">
    <property type="entry name" value="DNA_heli_DnaB-like_N_sf"/>
</dbReference>
<comment type="function">
    <text evidence="12 13">RNA polymerase that catalyzes the synthesis of short RNA molecules used as primers for DNA polymerase during DNA replication.</text>
</comment>
<dbReference type="SMART" id="SM00493">
    <property type="entry name" value="TOPRIM"/>
    <property type="match status" value="1"/>
</dbReference>
<dbReference type="InterPro" id="IPR050219">
    <property type="entry name" value="DnaG_primase"/>
</dbReference>
<evidence type="ECO:0000313" key="17">
    <source>
        <dbReference type="EMBL" id="SES63582.1"/>
    </source>
</evidence>
<dbReference type="GO" id="GO:0003677">
    <property type="term" value="F:DNA binding"/>
    <property type="evidence" value="ECO:0007669"/>
    <property type="project" value="UniProtKB-KW"/>
</dbReference>
<dbReference type="RefSeq" id="WP_090437667.1">
    <property type="nucleotide sequence ID" value="NZ_FOHU01000001.1"/>
</dbReference>
<proteinExistence type="inferred from homology"/>
<reference evidence="17 18" key="1">
    <citation type="submission" date="2016-10" db="EMBL/GenBank/DDBJ databases">
        <authorList>
            <person name="de Groot N.N."/>
        </authorList>
    </citation>
    <scope>NUCLEOTIDE SEQUENCE [LARGE SCALE GENOMIC DNA]</scope>
    <source>
        <strain evidence="17 18">DSM 18979</strain>
    </source>
</reference>
<evidence type="ECO:0000256" key="9">
    <source>
        <dbReference type="ARBA" id="ARBA00022842"/>
    </source>
</evidence>
<dbReference type="Gene3D" id="3.40.1360.10">
    <property type="match status" value="1"/>
</dbReference>
<dbReference type="Proteomes" id="UP000199568">
    <property type="component" value="Unassembled WGS sequence"/>
</dbReference>
<keyword evidence="3 12" id="KW-0808">Transferase</keyword>
<evidence type="ECO:0000256" key="1">
    <source>
        <dbReference type="ARBA" id="ARBA00022478"/>
    </source>
</evidence>
<evidence type="ECO:0000256" key="6">
    <source>
        <dbReference type="ARBA" id="ARBA00022723"/>
    </source>
</evidence>
<dbReference type="InterPro" id="IPR016136">
    <property type="entry name" value="DNA_helicase_N/primase_C"/>
</dbReference>
<comment type="similarity">
    <text evidence="12 13">Belongs to the DnaG primase family.</text>
</comment>
<gene>
    <name evidence="12" type="primary">dnaG</name>
    <name evidence="17" type="ORF">SAMN05660297_00020</name>
</gene>
<dbReference type="NCBIfam" id="TIGR01391">
    <property type="entry name" value="dnaG"/>
    <property type="match status" value="1"/>
</dbReference>
<dbReference type="SUPFAM" id="SSF56731">
    <property type="entry name" value="DNA primase core"/>
    <property type="match status" value="1"/>
</dbReference>
<comment type="catalytic activity">
    <reaction evidence="12">
        <text>ssDNA + n NTP = ssDNA/pppN(pN)n-1 hybrid + (n-1) diphosphate.</text>
        <dbReference type="EC" id="2.7.7.101"/>
    </reaction>
</comment>
<dbReference type="GO" id="GO:0003678">
    <property type="term" value="F:DNA helicase activity"/>
    <property type="evidence" value="ECO:0007669"/>
    <property type="project" value="InterPro"/>
</dbReference>
<accession>A0A1H9Y4F8</accession>
<dbReference type="InterPro" id="IPR006295">
    <property type="entry name" value="DNA_primase_DnaG"/>
</dbReference>
<comment type="subunit">
    <text evidence="12">Monomer. Interacts with DnaB.</text>
</comment>
<comment type="domain">
    <text evidence="12">Contains an N-terminal zinc-binding domain, a central core domain that contains the primase activity, and a C-terminal DnaB-binding domain.</text>
</comment>
<evidence type="ECO:0000256" key="12">
    <source>
        <dbReference type="HAMAP-Rule" id="MF_00974"/>
    </source>
</evidence>
<evidence type="ECO:0000256" key="14">
    <source>
        <dbReference type="PIRSR" id="PIRSR002811-1"/>
    </source>
</evidence>
<dbReference type="InterPro" id="IPR037068">
    <property type="entry name" value="DNA_primase_core_N_sf"/>
</dbReference>
<dbReference type="Gene3D" id="3.90.980.10">
    <property type="entry name" value="DNA primase, catalytic core, N-terminal domain"/>
    <property type="match status" value="1"/>
</dbReference>
<dbReference type="SUPFAM" id="SSF48024">
    <property type="entry name" value="N-terminal domain of DnaB helicase"/>
    <property type="match status" value="1"/>
</dbReference>
<dbReference type="InterPro" id="IPR019475">
    <property type="entry name" value="DNA_primase_DnaB-bd"/>
</dbReference>
<keyword evidence="7 12" id="KW-0863">Zinc-finger</keyword>
<dbReference type="Pfam" id="PF13155">
    <property type="entry name" value="Toprim_2"/>
    <property type="match status" value="1"/>
</dbReference>
<evidence type="ECO:0000256" key="3">
    <source>
        <dbReference type="ARBA" id="ARBA00022679"/>
    </source>
</evidence>
<sequence length="613" mass="70841">MENYFPEELIETVKDRNDIVEVISQYVPLKSTGMSSKGLCPFHNEKTPSFTVSKDKQFYKCFGCGEGGDVIGFIMKIENMDFIEAVKMLAQRGNIPIDESTTSEEMKKKLERQKVYFDINREAGKYFYEHLVQRKNPALNYLIKRGLTTRTIKSFGLGYAINSWDDLLNYLIQKGYKIETIEQCGLIIKNKEKNNYYNRFRNRIMFPIFDVKGNVIGFGGRVFDDSLPKYLNSPETAYFNKSQTLYGLNIASKHSRTGRVILVEGYTDVIALHQEGFKNTVATLGTSFTKGHAILLKKYFNEVIICFDGDSAGSKATLRSIEILENVHISIRVLILPNNIDPDDFIKKYGEKAFEAKIEEALSAIDYKIYLAQKQHPSGSTEDQIKLGKKIANIIREIDSPIEQEAYIKKIEEKTGISKNAIISEIYGKKTTTDKGNNTKYSSNYKRNNKYIQAVPLVEQNGHIIAGKQLIKYMLTNPPGISNILEKVEINDFILESHRIIFQYILEKHQNFDDINKIMEHFPELHEEIKDIININIQQVDIDQAIDKYKKDVKRYKLLFARNKLKEEQQDIIKKENLDKEEVEKQLLKLGVEMMNINIELQKLQSEERREQN</sequence>
<dbReference type="PIRSF" id="PIRSF002811">
    <property type="entry name" value="DnaG"/>
    <property type="match status" value="1"/>
</dbReference>
<dbReference type="GO" id="GO:0003899">
    <property type="term" value="F:DNA-directed RNA polymerase activity"/>
    <property type="evidence" value="ECO:0007669"/>
    <property type="project" value="UniProtKB-UniRule"/>
</dbReference>
<keyword evidence="15" id="KW-0175">Coiled coil</keyword>
<dbReference type="Pfam" id="PF01807">
    <property type="entry name" value="Zn_ribbon_DnaG"/>
    <property type="match status" value="1"/>
</dbReference>
<dbReference type="GO" id="GO:0000428">
    <property type="term" value="C:DNA-directed RNA polymerase complex"/>
    <property type="evidence" value="ECO:0007669"/>
    <property type="project" value="UniProtKB-KW"/>
</dbReference>
<dbReference type="InterPro" id="IPR002694">
    <property type="entry name" value="Znf_CHC2"/>
</dbReference>
<dbReference type="STRING" id="426128.SAMN05660297_00020"/>
<dbReference type="HAMAP" id="MF_00974">
    <property type="entry name" value="DNA_primase_DnaG"/>
    <property type="match status" value="1"/>
</dbReference>
<dbReference type="GO" id="GO:1990077">
    <property type="term" value="C:primosome complex"/>
    <property type="evidence" value="ECO:0007669"/>
    <property type="project" value="UniProtKB-KW"/>
</dbReference>
<dbReference type="CDD" id="cd03364">
    <property type="entry name" value="TOPRIM_DnaG_primases"/>
    <property type="match status" value="1"/>
</dbReference>
<evidence type="ECO:0000256" key="15">
    <source>
        <dbReference type="SAM" id="Coils"/>
    </source>
</evidence>
<keyword evidence="4 12" id="KW-0548">Nucleotidyltransferase</keyword>
<dbReference type="GO" id="GO:0008270">
    <property type="term" value="F:zinc ion binding"/>
    <property type="evidence" value="ECO:0007669"/>
    <property type="project" value="UniProtKB-UniRule"/>
</dbReference>
<dbReference type="AlphaFoldDB" id="A0A1H9Y4F8"/>
<keyword evidence="6 12" id="KW-0479">Metal-binding</keyword>
<dbReference type="PANTHER" id="PTHR30313:SF2">
    <property type="entry name" value="DNA PRIMASE"/>
    <property type="match status" value="1"/>
</dbReference>
<dbReference type="InterPro" id="IPR013264">
    <property type="entry name" value="DNAG_N"/>
</dbReference>
<dbReference type="EC" id="2.7.7.101" evidence="12"/>
<dbReference type="InterPro" id="IPR030846">
    <property type="entry name" value="DnaG_bac"/>
</dbReference>
<dbReference type="EMBL" id="FOHU01000001">
    <property type="protein sequence ID" value="SES63582.1"/>
    <property type="molecule type" value="Genomic_DNA"/>
</dbReference>
<evidence type="ECO:0000259" key="16">
    <source>
        <dbReference type="PROSITE" id="PS50880"/>
    </source>
</evidence>
<feature type="coiled-coil region" evidence="15">
    <location>
        <begin position="558"/>
        <end position="607"/>
    </location>
</feature>
<evidence type="ECO:0000313" key="18">
    <source>
        <dbReference type="Proteomes" id="UP000199568"/>
    </source>
</evidence>
<dbReference type="SUPFAM" id="SSF57783">
    <property type="entry name" value="Zinc beta-ribbon"/>
    <property type="match status" value="1"/>
</dbReference>
<keyword evidence="9" id="KW-0460">Magnesium</keyword>
<dbReference type="Pfam" id="PF10410">
    <property type="entry name" value="DnaB_bind"/>
    <property type="match status" value="1"/>
</dbReference>
<keyword evidence="10 12" id="KW-0238">DNA-binding</keyword>
<dbReference type="InterPro" id="IPR006171">
    <property type="entry name" value="TOPRIM_dom"/>
</dbReference>
<evidence type="ECO:0000256" key="4">
    <source>
        <dbReference type="ARBA" id="ARBA00022695"/>
    </source>
</evidence>
<dbReference type="InterPro" id="IPR034151">
    <property type="entry name" value="TOPRIM_DnaG_bac"/>
</dbReference>
<evidence type="ECO:0000256" key="8">
    <source>
        <dbReference type="ARBA" id="ARBA00022833"/>
    </source>
</evidence>
<dbReference type="InterPro" id="IPR036977">
    <property type="entry name" value="DNA_primase_Znf_CHC2"/>
</dbReference>